<evidence type="ECO:0000256" key="3">
    <source>
        <dbReference type="ARBA" id="ARBA00023125"/>
    </source>
</evidence>
<name>A0A7T5EJI9_9BACL</name>
<keyword evidence="3 9" id="KW-0238">DNA-binding</keyword>
<comment type="similarity">
    <text evidence="5">Belongs to the SarZ family.</text>
</comment>
<dbReference type="InterPro" id="IPR036390">
    <property type="entry name" value="WH_DNA-bd_sf"/>
</dbReference>
<dbReference type="Pfam" id="PF22381">
    <property type="entry name" value="Staph_reg_Sar_Rot"/>
    <property type="match status" value="1"/>
</dbReference>
<dbReference type="EMBL" id="CP066308">
    <property type="protein sequence ID" value="QQE73698.1"/>
    <property type="molecule type" value="Genomic_DNA"/>
</dbReference>
<dbReference type="AlphaFoldDB" id="A0A7T5EJI9"/>
<organism evidence="9 11">
    <name type="scientific">Brevibacillus composti</name>
    <dbReference type="NCBI Taxonomy" id="2796470"/>
    <lineage>
        <taxon>Bacteria</taxon>
        <taxon>Bacillati</taxon>
        <taxon>Bacillota</taxon>
        <taxon>Bacilli</taxon>
        <taxon>Bacillales</taxon>
        <taxon>Paenibacillaceae</taxon>
        <taxon>Brevibacillus</taxon>
    </lineage>
</organism>
<dbReference type="InterPro" id="IPR055166">
    <property type="entry name" value="Transc_reg_Sar_Rot_HTH"/>
</dbReference>
<dbReference type="KEGG" id="bcop:JD108_17700"/>
<dbReference type="PANTHER" id="PTHR42756">
    <property type="entry name" value="TRANSCRIPTIONAL REGULATOR, MARR"/>
    <property type="match status" value="1"/>
</dbReference>
<sequence>MTMNSQLITSLNQSYASLYYYLHYPHQDSITHQAVRMLQHIDMQGDVTIGKLAELLSISHNTASEHVKRLLHNGYVVKERYSSDERKVFVRLTEKGRAALYMNTRLDESKLSDILERLSVEQREIIGEAFHLLAEEAKKCSSY</sequence>
<feature type="domain" description="HTH marR-type" evidence="8">
    <location>
        <begin position="4"/>
        <end position="135"/>
    </location>
</feature>
<evidence type="ECO:0000256" key="2">
    <source>
        <dbReference type="ARBA" id="ARBA00023015"/>
    </source>
</evidence>
<evidence type="ECO:0000313" key="9">
    <source>
        <dbReference type="EMBL" id="QQE73698.1"/>
    </source>
</evidence>
<dbReference type="Proteomes" id="UP000595847">
    <property type="component" value="Chromosome"/>
</dbReference>
<comment type="subcellular location">
    <subcellularLocation>
        <location evidence="1">Cytoplasm</location>
    </subcellularLocation>
</comment>
<evidence type="ECO:0000313" key="10">
    <source>
        <dbReference type="EMBL" id="QUO40781.1"/>
    </source>
</evidence>
<evidence type="ECO:0000256" key="7">
    <source>
        <dbReference type="ARBA" id="ARBA00047207"/>
    </source>
</evidence>
<dbReference type="EMBL" id="CP073708">
    <property type="protein sequence ID" value="QUO40781.1"/>
    <property type="molecule type" value="Genomic_DNA"/>
</dbReference>
<dbReference type="Proteomes" id="UP000677234">
    <property type="component" value="Chromosome"/>
</dbReference>
<evidence type="ECO:0000313" key="12">
    <source>
        <dbReference type="Proteomes" id="UP000677234"/>
    </source>
</evidence>
<proteinExistence type="inferred from homology"/>
<evidence type="ECO:0000256" key="5">
    <source>
        <dbReference type="ARBA" id="ARBA00046337"/>
    </source>
</evidence>
<dbReference type="PROSITE" id="PS50995">
    <property type="entry name" value="HTH_MARR_2"/>
    <property type="match status" value="1"/>
</dbReference>
<dbReference type="CDD" id="cd00090">
    <property type="entry name" value="HTH_ARSR"/>
    <property type="match status" value="1"/>
</dbReference>
<evidence type="ECO:0000256" key="6">
    <source>
        <dbReference type="ARBA" id="ARBA00047188"/>
    </source>
</evidence>
<dbReference type="GO" id="GO:0005737">
    <property type="term" value="C:cytoplasm"/>
    <property type="evidence" value="ECO:0007669"/>
    <property type="project" value="UniProtKB-SubCell"/>
</dbReference>
<dbReference type="GO" id="GO:0003677">
    <property type="term" value="F:DNA binding"/>
    <property type="evidence" value="ECO:0007669"/>
    <property type="project" value="UniProtKB-KW"/>
</dbReference>
<protein>
    <recommendedName>
        <fullName evidence="6">HTH-type transcriptional regulator SarZ</fullName>
    </recommendedName>
    <alternativeName>
        <fullName evidence="7">Staphylococcal accessory regulator Z</fullName>
    </alternativeName>
</protein>
<evidence type="ECO:0000313" key="11">
    <source>
        <dbReference type="Proteomes" id="UP000595847"/>
    </source>
</evidence>
<keyword evidence="4" id="KW-0804">Transcription</keyword>
<dbReference type="SUPFAM" id="SSF46785">
    <property type="entry name" value="Winged helix' DNA-binding domain"/>
    <property type="match status" value="1"/>
</dbReference>
<evidence type="ECO:0000256" key="1">
    <source>
        <dbReference type="ARBA" id="ARBA00004496"/>
    </source>
</evidence>
<reference evidence="10" key="2">
    <citation type="submission" date="2021-04" db="EMBL/GenBank/DDBJ databases">
        <title>Brevibacillus composti FJAT-54423, complete genome.</title>
        <authorList>
            <person name="Tang R."/>
        </authorList>
    </citation>
    <scope>NUCLEOTIDE SEQUENCE</scope>
    <source>
        <strain evidence="10">FJAT-54424</strain>
    </source>
</reference>
<dbReference type="Gene3D" id="1.10.10.10">
    <property type="entry name" value="Winged helix-like DNA-binding domain superfamily/Winged helix DNA-binding domain"/>
    <property type="match status" value="1"/>
</dbReference>
<gene>
    <name evidence="9" type="ORF">JD108_17700</name>
    <name evidence="10" type="ORF">KDJ56_17640</name>
</gene>
<reference evidence="9 11" key="1">
    <citation type="submission" date="2020-12" db="EMBL/GenBank/DDBJ databases">
        <title>strain FJAT-54423T represents a novel species of the genus Brevibacillus.</title>
        <authorList>
            <person name="Tang R."/>
        </authorList>
    </citation>
    <scope>NUCLEOTIDE SEQUENCE [LARGE SCALE GENOMIC DNA]</scope>
    <source>
        <strain evidence="9 11">FJAT-54423</strain>
    </source>
</reference>
<dbReference type="InterPro" id="IPR011991">
    <property type="entry name" value="ArsR-like_HTH"/>
</dbReference>
<evidence type="ECO:0000259" key="8">
    <source>
        <dbReference type="PROSITE" id="PS50995"/>
    </source>
</evidence>
<accession>A0A7T5EJI9</accession>
<dbReference type="SMART" id="SM00347">
    <property type="entry name" value="HTH_MARR"/>
    <property type="match status" value="1"/>
</dbReference>
<dbReference type="GO" id="GO:0003700">
    <property type="term" value="F:DNA-binding transcription factor activity"/>
    <property type="evidence" value="ECO:0007669"/>
    <property type="project" value="InterPro"/>
</dbReference>
<dbReference type="InterPro" id="IPR036388">
    <property type="entry name" value="WH-like_DNA-bd_sf"/>
</dbReference>
<evidence type="ECO:0000256" key="4">
    <source>
        <dbReference type="ARBA" id="ARBA00023163"/>
    </source>
</evidence>
<keyword evidence="2" id="KW-0805">Transcription regulation</keyword>
<keyword evidence="12" id="KW-1185">Reference proteome</keyword>
<dbReference type="InterPro" id="IPR000835">
    <property type="entry name" value="HTH_MarR-typ"/>
</dbReference>
<dbReference type="PANTHER" id="PTHR42756:SF1">
    <property type="entry name" value="TRANSCRIPTIONAL REPRESSOR OF EMRAB OPERON"/>
    <property type="match status" value="1"/>
</dbReference>